<dbReference type="Gene3D" id="1.10.510.10">
    <property type="entry name" value="Transferase(Phosphotransferase) domain 1"/>
    <property type="match status" value="1"/>
</dbReference>
<dbReference type="EMBL" id="CAJHNH020000280">
    <property type="protein sequence ID" value="CAG5116636.1"/>
    <property type="molecule type" value="Genomic_DNA"/>
</dbReference>
<dbReference type="InterPro" id="IPR047173">
    <property type="entry name" value="STRAD_A/B-like"/>
</dbReference>
<dbReference type="InterPro" id="IPR011009">
    <property type="entry name" value="Kinase-like_dom_sf"/>
</dbReference>
<sequence>GIKASHVMISQNGQVCLSGLHNSLNMIQNGRRLRRVHEFPLHTLDCLHCYSPELLEQNLAGYSCASDIYSIGILTCELANGQSPFSDIYKFLLMLLEKLSGTKPRLADATTVGEFYISEDEVDDQSSSPQERADAIFFRRTFSPHLHDFTSVCLEKDPHLRPTASQLLHHPLFKSIRNKASSLLPSLLQPVSPLTDATRAPRDPTAEDDDFARKMSEVSMYEEWTF</sequence>
<comment type="caution">
    <text evidence="3">The sequence shown here is derived from an EMBL/GenBank/DDBJ whole genome shotgun (WGS) entry which is preliminary data.</text>
</comment>
<protein>
    <recommendedName>
        <fullName evidence="2">Protein kinase domain-containing protein</fullName>
    </recommendedName>
</protein>
<comment type="similarity">
    <text evidence="1">Belongs to the protein kinase superfamily. STE Ser/Thr protein kinase family. STE20 subfamily.</text>
</comment>
<dbReference type="Proteomes" id="UP000678393">
    <property type="component" value="Unassembled WGS sequence"/>
</dbReference>
<dbReference type="GO" id="GO:0006611">
    <property type="term" value="P:protein export from nucleus"/>
    <property type="evidence" value="ECO:0007669"/>
    <property type="project" value="TreeGrafter"/>
</dbReference>
<feature type="non-terminal residue" evidence="3">
    <location>
        <position position="226"/>
    </location>
</feature>
<dbReference type="InterPro" id="IPR000719">
    <property type="entry name" value="Prot_kinase_dom"/>
</dbReference>
<dbReference type="GO" id="GO:0043539">
    <property type="term" value="F:protein serine/threonine kinase activator activity"/>
    <property type="evidence" value="ECO:0007669"/>
    <property type="project" value="InterPro"/>
</dbReference>
<dbReference type="AlphaFoldDB" id="A0A8S3YQL3"/>
<dbReference type="GO" id="GO:0004672">
    <property type="term" value="F:protein kinase activity"/>
    <property type="evidence" value="ECO:0007669"/>
    <property type="project" value="InterPro"/>
</dbReference>
<feature type="domain" description="Protein kinase" evidence="2">
    <location>
        <begin position="1"/>
        <end position="173"/>
    </location>
</feature>
<evidence type="ECO:0000313" key="4">
    <source>
        <dbReference type="Proteomes" id="UP000678393"/>
    </source>
</evidence>
<dbReference type="PROSITE" id="PS50011">
    <property type="entry name" value="PROTEIN_KINASE_DOM"/>
    <property type="match status" value="1"/>
</dbReference>
<dbReference type="OrthoDB" id="840771at2759"/>
<evidence type="ECO:0000259" key="2">
    <source>
        <dbReference type="PROSITE" id="PS50011"/>
    </source>
</evidence>
<accession>A0A8S3YQL3</accession>
<proteinExistence type="inferred from homology"/>
<dbReference type="Pfam" id="PF00069">
    <property type="entry name" value="Pkinase"/>
    <property type="match status" value="1"/>
</dbReference>
<reference evidence="3" key="1">
    <citation type="submission" date="2021-04" db="EMBL/GenBank/DDBJ databases">
        <authorList>
            <consortium name="Molecular Ecology Group"/>
        </authorList>
    </citation>
    <scope>NUCLEOTIDE SEQUENCE</scope>
</reference>
<gene>
    <name evidence="3" type="ORF">CUNI_LOCUS2194</name>
</gene>
<keyword evidence="4" id="KW-1185">Reference proteome</keyword>
<dbReference type="SUPFAM" id="SSF56112">
    <property type="entry name" value="Protein kinase-like (PK-like)"/>
    <property type="match status" value="1"/>
</dbReference>
<evidence type="ECO:0000313" key="3">
    <source>
        <dbReference type="EMBL" id="CAG5116636.1"/>
    </source>
</evidence>
<organism evidence="3 4">
    <name type="scientific">Candidula unifasciata</name>
    <dbReference type="NCBI Taxonomy" id="100452"/>
    <lineage>
        <taxon>Eukaryota</taxon>
        <taxon>Metazoa</taxon>
        <taxon>Spiralia</taxon>
        <taxon>Lophotrochozoa</taxon>
        <taxon>Mollusca</taxon>
        <taxon>Gastropoda</taxon>
        <taxon>Heterobranchia</taxon>
        <taxon>Euthyneura</taxon>
        <taxon>Panpulmonata</taxon>
        <taxon>Eupulmonata</taxon>
        <taxon>Stylommatophora</taxon>
        <taxon>Helicina</taxon>
        <taxon>Helicoidea</taxon>
        <taxon>Geomitridae</taxon>
        <taxon>Candidula</taxon>
    </lineage>
</organism>
<name>A0A8S3YQL3_9EUPU</name>
<dbReference type="SMART" id="SM00220">
    <property type="entry name" value="S_TKc"/>
    <property type="match status" value="1"/>
</dbReference>
<dbReference type="GO" id="GO:0005524">
    <property type="term" value="F:ATP binding"/>
    <property type="evidence" value="ECO:0007669"/>
    <property type="project" value="InterPro"/>
</dbReference>
<evidence type="ECO:0000256" key="1">
    <source>
        <dbReference type="ARBA" id="ARBA00008874"/>
    </source>
</evidence>
<dbReference type="GO" id="GO:1902554">
    <property type="term" value="C:serine/threonine protein kinase complex"/>
    <property type="evidence" value="ECO:0007669"/>
    <property type="project" value="TreeGrafter"/>
</dbReference>
<dbReference type="PANTHER" id="PTHR48014">
    <property type="entry name" value="SERINE/THREONINE-PROTEIN KINASE FRAY2"/>
    <property type="match status" value="1"/>
</dbReference>
<dbReference type="PANTHER" id="PTHR48014:SF21">
    <property type="entry name" value="SERINE_THREONINE-PROTEIN KINASE FRAY2"/>
    <property type="match status" value="1"/>
</dbReference>